<dbReference type="PROSITE" id="PS00149">
    <property type="entry name" value="SULFATASE_2"/>
    <property type="match status" value="1"/>
</dbReference>
<dbReference type="OrthoDB" id="9789742at2"/>
<dbReference type="SUPFAM" id="SSF53649">
    <property type="entry name" value="Alkaline phosphatase-like"/>
    <property type="match status" value="1"/>
</dbReference>
<dbReference type="GO" id="GO:0016787">
    <property type="term" value="F:hydrolase activity"/>
    <property type="evidence" value="ECO:0007669"/>
    <property type="project" value="UniProtKB-KW"/>
</dbReference>
<comment type="similarity">
    <text evidence="1">Belongs to the sulfatase family.</text>
</comment>
<evidence type="ECO:0000313" key="5">
    <source>
        <dbReference type="EMBL" id="SKA31414.1"/>
    </source>
</evidence>
<evidence type="ECO:0000259" key="4">
    <source>
        <dbReference type="Pfam" id="PF16347"/>
    </source>
</evidence>
<feature type="chain" id="PRO_5012843378" evidence="3">
    <location>
        <begin position="22"/>
        <end position="507"/>
    </location>
</feature>
<dbReference type="InterPro" id="IPR032506">
    <property type="entry name" value="SGSH_C"/>
</dbReference>
<dbReference type="PANTHER" id="PTHR43108:SF6">
    <property type="entry name" value="N-SULPHOGLUCOSAMINE SULPHOHYDROLASE"/>
    <property type="match status" value="1"/>
</dbReference>
<dbReference type="STRING" id="634771.SAMN04488128_103473"/>
<dbReference type="AlphaFoldDB" id="A0A1T4ST26"/>
<dbReference type="InterPro" id="IPR017850">
    <property type="entry name" value="Alkaline_phosphatase_core_sf"/>
</dbReference>
<evidence type="ECO:0000256" key="3">
    <source>
        <dbReference type="SAM" id="SignalP"/>
    </source>
</evidence>
<sequence>MKTMKRLSWLLLAFISQTGFSQQKQPNIIFIFSDDHAYQTISAYGSKLTQTPNIDRIARQGALFRNALVTNSICGPSRATLLTGKYSHINGYTLNEKKFNVGQQLFPKLLQQHGYQTAWIGKWHLGNLPEGFDFWRILNNQGQYYNPDFIGPRDTTRVEGYVTNLITQFSVDWLNRRDTSKPFFLVVGEKATHREWLPDIQDLGAYDDKTFPLPATFRDSYKNRIAAQHQDMTIDKTMRLKEDLKVHANYEKGIYGRFTPEQKAAFKAYYEGKVSKEFDEKNLTGDALVEWKYQRYLKDYLSTARSLDRNIGELLDYLDKNGLAENTVVIYASDQGFYMGEHGWFDKRFMYEESLRTPFVIKYPGVTQPGTTVNQLMLNIDWAPTILQMAGVPVPSDIQGASFLPLLQANSDKSNWRKAAYYHYYEFPEPHHVYPHFGVRTEQYTLVRFYGAGDSWELYDLKKDPQQVNNIYGGKGTEKITAALKSTLKKLILQYNDQEALKILESR</sequence>
<dbReference type="InterPro" id="IPR024607">
    <property type="entry name" value="Sulfatase_CS"/>
</dbReference>
<dbReference type="PROSITE" id="PS00523">
    <property type="entry name" value="SULFATASE_1"/>
    <property type="match status" value="1"/>
</dbReference>
<accession>A0A1T4ST26</accession>
<gene>
    <name evidence="5" type="ORF">SAMN04488128_103473</name>
</gene>
<proteinExistence type="inferred from homology"/>
<dbReference type="Gene3D" id="3.40.720.10">
    <property type="entry name" value="Alkaline Phosphatase, subunit A"/>
    <property type="match status" value="1"/>
</dbReference>
<feature type="signal peptide" evidence="3">
    <location>
        <begin position="1"/>
        <end position="21"/>
    </location>
</feature>
<dbReference type="PANTHER" id="PTHR43108">
    <property type="entry name" value="N-ACETYLGLUCOSAMINE-6-SULFATASE FAMILY MEMBER"/>
    <property type="match status" value="1"/>
</dbReference>
<evidence type="ECO:0000256" key="1">
    <source>
        <dbReference type="ARBA" id="ARBA00008779"/>
    </source>
</evidence>
<protein>
    <submittedName>
        <fullName evidence="5">Arylsulfatase A</fullName>
    </submittedName>
</protein>
<dbReference type="Proteomes" id="UP000190367">
    <property type="component" value="Unassembled WGS sequence"/>
</dbReference>
<keyword evidence="6" id="KW-1185">Reference proteome</keyword>
<dbReference type="Pfam" id="PF16347">
    <property type="entry name" value="SGSH_C"/>
    <property type="match status" value="1"/>
</dbReference>
<dbReference type="CDD" id="cd16031">
    <property type="entry name" value="G6S_like"/>
    <property type="match status" value="1"/>
</dbReference>
<keyword evidence="2" id="KW-0378">Hydrolase</keyword>
<dbReference type="Pfam" id="PF01663">
    <property type="entry name" value="Phosphodiest"/>
    <property type="match status" value="1"/>
</dbReference>
<name>A0A1T4ST26_9BACT</name>
<feature type="domain" description="N-sulphoglucosamine sulphohydrolase C-terminal" evidence="4">
    <location>
        <begin position="340"/>
        <end position="492"/>
    </location>
</feature>
<dbReference type="InterPro" id="IPR002591">
    <property type="entry name" value="Phosphodiest/P_Trfase"/>
</dbReference>
<evidence type="ECO:0000313" key="6">
    <source>
        <dbReference type="Proteomes" id="UP000190367"/>
    </source>
</evidence>
<keyword evidence="3" id="KW-0732">Signal</keyword>
<evidence type="ECO:0000256" key="2">
    <source>
        <dbReference type="ARBA" id="ARBA00022801"/>
    </source>
</evidence>
<organism evidence="5 6">
    <name type="scientific">Chitinophaga eiseniae</name>
    <dbReference type="NCBI Taxonomy" id="634771"/>
    <lineage>
        <taxon>Bacteria</taxon>
        <taxon>Pseudomonadati</taxon>
        <taxon>Bacteroidota</taxon>
        <taxon>Chitinophagia</taxon>
        <taxon>Chitinophagales</taxon>
        <taxon>Chitinophagaceae</taxon>
        <taxon>Chitinophaga</taxon>
    </lineage>
</organism>
<reference evidence="6" key="1">
    <citation type="submission" date="2017-02" db="EMBL/GenBank/DDBJ databases">
        <authorList>
            <person name="Varghese N."/>
            <person name="Submissions S."/>
        </authorList>
    </citation>
    <scope>NUCLEOTIDE SEQUENCE [LARGE SCALE GENOMIC DNA]</scope>
    <source>
        <strain evidence="6">DSM 22224</strain>
    </source>
</reference>
<dbReference type="RefSeq" id="WP_078670820.1">
    <property type="nucleotide sequence ID" value="NZ_FUWZ01000003.1"/>
</dbReference>
<dbReference type="EMBL" id="FUWZ01000003">
    <property type="protein sequence ID" value="SKA31414.1"/>
    <property type="molecule type" value="Genomic_DNA"/>
</dbReference>